<dbReference type="InterPro" id="IPR001367">
    <property type="entry name" value="Fe_dep_repressor"/>
</dbReference>
<dbReference type="Gene3D" id="2.30.30.90">
    <property type="match status" value="1"/>
</dbReference>
<dbReference type="Pfam" id="PF02742">
    <property type="entry name" value="Fe_dep_repr_C"/>
    <property type="match status" value="1"/>
</dbReference>
<dbReference type="InterPro" id="IPR038157">
    <property type="entry name" value="FeoA_core_dom"/>
</dbReference>
<proteinExistence type="inferred from homology"/>
<dbReference type="Proteomes" id="UP000662783">
    <property type="component" value="Chromosome"/>
</dbReference>
<evidence type="ECO:0000256" key="6">
    <source>
        <dbReference type="ARBA" id="ARBA00022491"/>
    </source>
</evidence>
<dbReference type="KEGG" id="fuv:JR347_13835"/>
<evidence type="ECO:0000256" key="11">
    <source>
        <dbReference type="ARBA" id="ARBA00023163"/>
    </source>
</evidence>
<dbReference type="InterPro" id="IPR036421">
    <property type="entry name" value="Fe_dep_repressor_sf"/>
</dbReference>
<evidence type="ECO:0000256" key="2">
    <source>
        <dbReference type="ARBA" id="ARBA00007871"/>
    </source>
</evidence>
<dbReference type="GO" id="GO:0003700">
    <property type="term" value="F:DNA-binding transcription factor activity"/>
    <property type="evidence" value="ECO:0007669"/>
    <property type="project" value="InterPro"/>
</dbReference>
<dbReference type="RefSeq" id="WP_205721182.1">
    <property type="nucleotide sequence ID" value="NZ_CP070608.1"/>
</dbReference>
<evidence type="ECO:0000259" key="15">
    <source>
        <dbReference type="PROSITE" id="PS50944"/>
    </source>
</evidence>
<keyword evidence="5" id="KW-0963">Cytoplasm</keyword>
<dbReference type="PANTHER" id="PTHR33238:SF11">
    <property type="entry name" value="TRANSCRIPTIONAL REGULATOR MNTR"/>
    <property type="match status" value="1"/>
</dbReference>
<keyword evidence="9" id="KW-0238">DNA-binding</keyword>
<dbReference type="PANTHER" id="PTHR33238">
    <property type="entry name" value="IRON (METAL) DEPENDENT REPRESSOR, DTXR FAMILY"/>
    <property type="match status" value="1"/>
</dbReference>
<feature type="domain" description="HTH dtxR-type" evidence="15">
    <location>
        <begin position="1"/>
        <end position="64"/>
    </location>
</feature>
<gene>
    <name evidence="16" type="ORF">JR347_13835</name>
</gene>
<dbReference type="Pfam" id="PF01325">
    <property type="entry name" value="Fe_dep_repress"/>
    <property type="match status" value="1"/>
</dbReference>
<dbReference type="InterPro" id="IPR022687">
    <property type="entry name" value="HTH_DTXR"/>
</dbReference>
<evidence type="ECO:0000256" key="5">
    <source>
        <dbReference type="ARBA" id="ARBA00022490"/>
    </source>
</evidence>
<comment type="subcellular location">
    <subcellularLocation>
        <location evidence="1">Cytoplasm</location>
    </subcellularLocation>
</comment>
<dbReference type="SUPFAM" id="SSF47979">
    <property type="entry name" value="Iron-dependent repressor protein, dimerization domain"/>
    <property type="match status" value="1"/>
</dbReference>
<sequence>MLSYAEENYLKAIYHISQETGESVSTNAIADSLNTKAASVTDMIKKLSKKGVLSYQKYHGVTVSDKGKKAALQVIRKHRLWETFLVEKLKFNWDEVHEVAEQLEHINSSLLIKRLDEFLAYPKYDPHGDPIPDENGEFKAKPQVGLAELNMGDVGIIVSVKDSNNSFLQYLDKIGIYLGAKVKVLDKVEFDGSSEIQIDNKKIVFISKEVADNIWVTD</sequence>
<keyword evidence="12" id="KW-0464">Manganese</keyword>
<reference evidence="16" key="1">
    <citation type="submission" date="2021-02" db="EMBL/GenBank/DDBJ databases">
        <title>Fulvivirga sp. S481 isolated from sea water.</title>
        <authorList>
            <person name="Bae S.S."/>
            <person name="Baek K."/>
        </authorList>
    </citation>
    <scope>NUCLEOTIDE SEQUENCE</scope>
    <source>
        <strain evidence="16">S481</strain>
    </source>
</reference>
<dbReference type="GO" id="GO:0046983">
    <property type="term" value="F:protein dimerization activity"/>
    <property type="evidence" value="ECO:0007669"/>
    <property type="project" value="InterPro"/>
</dbReference>
<evidence type="ECO:0000256" key="8">
    <source>
        <dbReference type="ARBA" id="ARBA00023015"/>
    </source>
</evidence>
<keyword evidence="6" id="KW-0678">Repressor</keyword>
<comment type="similarity">
    <text evidence="2">Belongs to the DtxR/MntR family.</text>
</comment>
<dbReference type="GO" id="GO:0046914">
    <property type="term" value="F:transition metal ion binding"/>
    <property type="evidence" value="ECO:0007669"/>
    <property type="project" value="InterPro"/>
</dbReference>
<dbReference type="GO" id="GO:0005737">
    <property type="term" value="C:cytoplasm"/>
    <property type="evidence" value="ECO:0007669"/>
    <property type="project" value="UniProtKB-SubCell"/>
</dbReference>
<keyword evidence="7" id="KW-0408">Iron</keyword>
<evidence type="ECO:0000256" key="3">
    <source>
        <dbReference type="ARBA" id="ARBA00011738"/>
    </source>
</evidence>
<organism evidence="16 17">
    <name type="scientific">Fulvivirga lutea</name>
    <dbReference type="NCBI Taxonomy" id="2810512"/>
    <lineage>
        <taxon>Bacteria</taxon>
        <taxon>Pseudomonadati</taxon>
        <taxon>Bacteroidota</taxon>
        <taxon>Cytophagia</taxon>
        <taxon>Cytophagales</taxon>
        <taxon>Fulvivirgaceae</taxon>
        <taxon>Fulvivirga</taxon>
    </lineage>
</organism>
<evidence type="ECO:0000256" key="1">
    <source>
        <dbReference type="ARBA" id="ARBA00004496"/>
    </source>
</evidence>
<evidence type="ECO:0000256" key="9">
    <source>
        <dbReference type="ARBA" id="ARBA00023125"/>
    </source>
</evidence>
<dbReference type="PROSITE" id="PS50944">
    <property type="entry name" value="HTH_DTXR"/>
    <property type="match status" value="1"/>
</dbReference>
<keyword evidence="10" id="KW-0010">Activator</keyword>
<dbReference type="InterPro" id="IPR022689">
    <property type="entry name" value="Iron_dep_repressor"/>
</dbReference>
<comment type="subunit">
    <text evidence="3">Homodimer.</text>
</comment>
<evidence type="ECO:0000256" key="10">
    <source>
        <dbReference type="ARBA" id="ARBA00023159"/>
    </source>
</evidence>
<evidence type="ECO:0000256" key="13">
    <source>
        <dbReference type="ARBA" id="ARBA00025185"/>
    </source>
</evidence>
<comment type="function">
    <text evidence="13">In the presence of manganese, represses expression of mntH and mntS. Up-regulates expression of mntP.</text>
</comment>
<keyword evidence="11" id="KW-0804">Transcription</keyword>
<dbReference type="InterPro" id="IPR036390">
    <property type="entry name" value="WH_DNA-bd_sf"/>
</dbReference>
<dbReference type="GO" id="GO:0003677">
    <property type="term" value="F:DNA binding"/>
    <property type="evidence" value="ECO:0007669"/>
    <property type="project" value="UniProtKB-KW"/>
</dbReference>
<dbReference type="SUPFAM" id="SSF50037">
    <property type="entry name" value="C-terminal domain of transcriptional repressors"/>
    <property type="match status" value="1"/>
</dbReference>
<name>A0A974WFP4_9BACT</name>
<dbReference type="SMART" id="SM00529">
    <property type="entry name" value="HTH_DTXR"/>
    <property type="match status" value="1"/>
</dbReference>
<dbReference type="SMART" id="SM00899">
    <property type="entry name" value="FeoA"/>
    <property type="match status" value="1"/>
</dbReference>
<evidence type="ECO:0000256" key="14">
    <source>
        <dbReference type="ARBA" id="ARBA00032593"/>
    </source>
</evidence>
<dbReference type="EMBL" id="CP070608">
    <property type="protein sequence ID" value="QSE96668.1"/>
    <property type="molecule type" value="Genomic_DNA"/>
</dbReference>
<dbReference type="Gene3D" id="1.10.60.10">
    <property type="entry name" value="Iron dependent repressor, metal binding and dimerisation domain"/>
    <property type="match status" value="1"/>
</dbReference>
<dbReference type="InterPro" id="IPR008988">
    <property type="entry name" value="Transcriptional_repressor_C"/>
</dbReference>
<dbReference type="AlphaFoldDB" id="A0A974WFP4"/>
<evidence type="ECO:0000256" key="12">
    <source>
        <dbReference type="ARBA" id="ARBA00023211"/>
    </source>
</evidence>
<dbReference type="Pfam" id="PF04023">
    <property type="entry name" value="FeoA"/>
    <property type="match status" value="1"/>
</dbReference>
<keyword evidence="17" id="KW-1185">Reference proteome</keyword>
<dbReference type="Gene3D" id="1.10.10.10">
    <property type="entry name" value="Winged helix-like DNA-binding domain superfamily/Winged helix DNA-binding domain"/>
    <property type="match status" value="1"/>
</dbReference>
<dbReference type="InterPro" id="IPR036388">
    <property type="entry name" value="WH-like_DNA-bd_sf"/>
</dbReference>
<dbReference type="InterPro" id="IPR007167">
    <property type="entry name" value="Fe-transptr_FeoA-like"/>
</dbReference>
<evidence type="ECO:0000313" key="16">
    <source>
        <dbReference type="EMBL" id="QSE96668.1"/>
    </source>
</evidence>
<accession>A0A974WFP4</accession>
<evidence type="ECO:0000313" key="17">
    <source>
        <dbReference type="Proteomes" id="UP000662783"/>
    </source>
</evidence>
<dbReference type="SUPFAM" id="SSF46785">
    <property type="entry name" value="Winged helix' DNA-binding domain"/>
    <property type="match status" value="1"/>
</dbReference>
<dbReference type="InterPro" id="IPR050536">
    <property type="entry name" value="DtxR_MntR_Metal-Reg"/>
</dbReference>
<evidence type="ECO:0000256" key="4">
    <source>
        <dbReference type="ARBA" id="ARBA00022386"/>
    </source>
</evidence>
<protein>
    <recommendedName>
        <fullName evidence="4">Transcriptional regulator MntR</fullName>
    </recommendedName>
    <alternativeName>
        <fullName evidence="14">Manganese transport regulator</fullName>
    </alternativeName>
</protein>
<evidence type="ECO:0000256" key="7">
    <source>
        <dbReference type="ARBA" id="ARBA00023004"/>
    </source>
</evidence>
<keyword evidence="8" id="KW-0805">Transcription regulation</keyword>